<sequence length="225" mass="23869">MTVHAKLVPTRVPDAPEAAVLVLHGGASRRGDVRVSPTQLSVLRMIPIAARIAHAGGNRLAVFRLLNSTRGWDTAHTPVDDVGWALDQLRERFGTSLPTCLVGHSLGGRAALLAGSRPEVRSVVALNPWVYATDGRVSLRDKQVLIVHGTEDRIAKSENSAVVARALARSAEVGYISVDGGKHAMLGRLGVFDRLAADFALSTLLGEAVSGPVAEVRGGRQWVTV</sequence>
<dbReference type="Proteomes" id="UP000515947">
    <property type="component" value="Chromosome"/>
</dbReference>
<name>A0A7G9RFI5_9ACTN</name>
<dbReference type="InterPro" id="IPR029059">
    <property type="entry name" value="AB_hydrolase_5"/>
</dbReference>
<evidence type="ECO:0000313" key="2">
    <source>
        <dbReference type="EMBL" id="QNN54360.1"/>
    </source>
</evidence>
<dbReference type="InterPro" id="IPR029058">
    <property type="entry name" value="AB_hydrolase_fold"/>
</dbReference>
<evidence type="ECO:0000259" key="1">
    <source>
        <dbReference type="Pfam" id="PF12695"/>
    </source>
</evidence>
<reference evidence="2 3" key="1">
    <citation type="submission" date="2020-08" db="EMBL/GenBank/DDBJ databases">
        <title>Genome sequence of Nocardioides mesophilus KACC 16243T.</title>
        <authorList>
            <person name="Hyun D.-W."/>
            <person name="Bae J.-W."/>
        </authorList>
    </citation>
    <scope>NUCLEOTIDE SEQUENCE [LARGE SCALE GENOMIC DNA]</scope>
    <source>
        <strain evidence="2 3">KACC 16243</strain>
    </source>
</reference>
<dbReference type="Gene3D" id="3.40.50.1820">
    <property type="entry name" value="alpha/beta hydrolase"/>
    <property type="match status" value="1"/>
</dbReference>
<dbReference type="SUPFAM" id="SSF53474">
    <property type="entry name" value="alpha/beta-Hydrolases"/>
    <property type="match status" value="1"/>
</dbReference>
<protein>
    <submittedName>
        <fullName evidence="2">Alpha/beta hydrolase</fullName>
    </submittedName>
</protein>
<dbReference type="Pfam" id="PF12695">
    <property type="entry name" value="Abhydrolase_5"/>
    <property type="match status" value="1"/>
</dbReference>
<proteinExistence type="predicted"/>
<accession>A0A7G9RFI5</accession>
<dbReference type="RefSeq" id="WP_187580200.1">
    <property type="nucleotide sequence ID" value="NZ_CP060713.1"/>
</dbReference>
<organism evidence="2 3">
    <name type="scientific">Nocardioides mesophilus</name>
    <dbReference type="NCBI Taxonomy" id="433659"/>
    <lineage>
        <taxon>Bacteria</taxon>
        <taxon>Bacillati</taxon>
        <taxon>Actinomycetota</taxon>
        <taxon>Actinomycetes</taxon>
        <taxon>Propionibacteriales</taxon>
        <taxon>Nocardioidaceae</taxon>
        <taxon>Nocardioides</taxon>
    </lineage>
</organism>
<evidence type="ECO:0000313" key="3">
    <source>
        <dbReference type="Proteomes" id="UP000515947"/>
    </source>
</evidence>
<gene>
    <name evidence="2" type="ORF">H9L09_08535</name>
</gene>
<keyword evidence="3" id="KW-1185">Reference proteome</keyword>
<dbReference type="EMBL" id="CP060713">
    <property type="protein sequence ID" value="QNN54360.1"/>
    <property type="molecule type" value="Genomic_DNA"/>
</dbReference>
<feature type="domain" description="Alpha/beta hydrolase fold-5" evidence="1">
    <location>
        <begin position="101"/>
        <end position="191"/>
    </location>
</feature>
<dbReference type="KEGG" id="nmes:H9L09_08535"/>
<dbReference type="GO" id="GO:0016787">
    <property type="term" value="F:hydrolase activity"/>
    <property type="evidence" value="ECO:0007669"/>
    <property type="project" value="UniProtKB-KW"/>
</dbReference>
<keyword evidence="2" id="KW-0378">Hydrolase</keyword>
<dbReference type="AlphaFoldDB" id="A0A7G9RFI5"/>